<dbReference type="Proteomes" id="UP000887577">
    <property type="component" value="Unplaced"/>
</dbReference>
<name>A0A914YBP8_9BILA</name>
<feature type="region of interest" description="Disordered" evidence="1">
    <location>
        <begin position="50"/>
        <end position="84"/>
    </location>
</feature>
<keyword evidence="2" id="KW-1185">Reference proteome</keyword>
<reference evidence="3" key="1">
    <citation type="submission" date="2022-11" db="UniProtKB">
        <authorList>
            <consortium name="WormBaseParasite"/>
        </authorList>
    </citation>
    <scope>IDENTIFICATION</scope>
</reference>
<organism evidence="2 3">
    <name type="scientific">Panagrolaimus superbus</name>
    <dbReference type="NCBI Taxonomy" id="310955"/>
    <lineage>
        <taxon>Eukaryota</taxon>
        <taxon>Metazoa</taxon>
        <taxon>Ecdysozoa</taxon>
        <taxon>Nematoda</taxon>
        <taxon>Chromadorea</taxon>
        <taxon>Rhabditida</taxon>
        <taxon>Tylenchina</taxon>
        <taxon>Panagrolaimomorpha</taxon>
        <taxon>Panagrolaimoidea</taxon>
        <taxon>Panagrolaimidae</taxon>
        <taxon>Panagrolaimus</taxon>
    </lineage>
</organism>
<dbReference type="WBParaSite" id="PSU_v2.g16844.t1">
    <property type="protein sequence ID" value="PSU_v2.g16844.t1"/>
    <property type="gene ID" value="PSU_v2.g16844"/>
</dbReference>
<proteinExistence type="predicted"/>
<dbReference type="AlphaFoldDB" id="A0A914YBP8"/>
<evidence type="ECO:0000313" key="2">
    <source>
        <dbReference type="Proteomes" id="UP000887577"/>
    </source>
</evidence>
<sequence length="139" mass="15549">MYYTGHYLTYSHATRRLQAIGEFREWMMAELGMPSSCSAVPTEPAHLIKKSDETHRYGKTQRRQTAEQCKKAGTPQRFAGDSAVADRREQRRLDQAAGLVSFPVKLTQPVIDAVRARATEQGVSTNEVIDRLLAQALGL</sequence>
<protein>
    <submittedName>
        <fullName evidence="3">Ribbon-helix-helix protein CopG domain-containing protein</fullName>
    </submittedName>
</protein>
<accession>A0A914YBP8</accession>
<evidence type="ECO:0000313" key="3">
    <source>
        <dbReference type="WBParaSite" id="PSU_v2.g16844.t1"/>
    </source>
</evidence>
<evidence type="ECO:0000256" key="1">
    <source>
        <dbReference type="SAM" id="MobiDB-lite"/>
    </source>
</evidence>